<evidence type="ECO:0000256" key="6">
    <source>
        <dbReference type="ARBA" id="ARBA00019935"/>
    </source>
</evidence>
<evidence type="ECO:0000256" key="4">
    <source>
        <dbReference type="ARBA" id="ARBA00010281"/>
    </source>
</evidence>
<evidence type="ECO:0000256" key="11">
    <source>
        <dbReference type="HAMAP-Rule" id="MF_00484"/>
    </source>
</evidence>
<evidence type="ECO:0000313" key="14">
    <source>
        <dbReference type="EMBL" id="MYL27832.1"/>
    </source>
</evidence>
<comment type="catalytic activity">
    <reaction evidence="1 11">
        <text>[(1-&gt;4)-alpha-D-glucosyl](n) + ADP-alpha-D-glucose = [(1-&gt;4)-alpha-D-glucosyl](n+1) + ADP + H(+)</text>
        <dbReference type="Rhea" id="RHEA:18189"/>
        <dbReference type="Rhea" id="RHEA-COMP:9584"/>
        <dbReference type="Rhea" id="RHEA-COMP:9587"/>
        <dbReference type="ChEBI" id="CHEBI:15378"/>
        <dbReference type="ChEBI" id="CHEBI:15444"/>
        <dbReference type="ChEBI" id="CHEBI:57498"/>
        <dbReference type="ChEBI" id="CHEBI:456216"/>
        <dbReference type="EC" id="2.4.1.21"/>
    </reaction>
</comment>
<dbReference type="InterPro" id="IPR001296">
    <property type="entry name" value="Glyco_trans_1"/>
</dbReference>
<evidence type="ECO:0000256" key="10">
    <source>
        <dbReference type="ARBA" id="ARBA00031722"/>
    </source>
</evidence>
<keyword evidence="7 11" id="KW-0328">Glycosyltransferase</keyword>
<protein>
    <recommendedName>
        <fullName evidence="6 11">Glycogen synthase</fullName>
        <ecNumber evidence="5 11">2.4.1.21</ecNumber>
    </recommendedName>
    <alternativeName>
        <fullName evidence="10 11">Starch [bacterial glycogen] synthase</fullName>
    </alternativeName>
</protein>
<feature type="binding site" evidence="11">
    <location>
        <position position="18"/>
    </location>
    <ligand>
        <name>ADP-alpha-D-glucose</name>
        <dbReference type="ChEBI" id="CHEBI:57498"/>
    </ligand>
</feature>
<dbReference type="InterPro" id="IPR011835">
    <property type="entry name" value="GS/SS"/>
</dbReference>
<evidence type="ECO:0000256" key="9">
    <source>
        <dbReference type="ARBA" id="ARBA00023056"/>
    </source>
</evidence>
<evidence type="ECO:0000256" key="1">
    <source>
        <dbReference type="ARBA" id="ARBA00001478"/>
    </source>
</evidence>
<evidence type="ECO:0000256" key="2">
    <source>
        <dbReference type="ARBA" id="ARBA00002764"/>
    </source>
</evidence>
<dbReference type="EC" id="2.4.1.21" evidence="5 11"/>
<keyword evidence="15" id="KW-1185">Reference proteome</keyword>
<keyword evidence="8 11" id="KW-0808">Transferase</keyword>
<dbReference type="AlphaFoldDB" id="A0A9X4YDG9"/>
<evidence type="ECO:0000256" key="7">
    <source>
        <dbReference type="ARBA" id="ARBA00022676"/>
    </source>
</evidence>
<keyword evidence="9 11" id="KW-0320">Glycogen biosynthesis</keyword>
<dbReference type="SUPFAM" id="SSF53756">
    <property type="entry name" value="UDP-Glycosyltransferase/glycogen phosphorylase"/>
    <property type="match status" value="1"/>
</dbReference>
<feature type="domain" description="Starch synthase catalytic" evidence="13">
    <location>
        <begin position="5"/>
        <end position="235"/>
    </location>
</feature>
<feature type="domain" description="Glycosyl transferase family 1" evidence="12">
    <location>
        <begin position="290"/>
        <end position="435"/>
    </location>
</feature>
<evidence type="ECO:0000313" key="15">
    <source>
        <dbReference type="Proteomes" id="UP000460751"/>
    </source>
</evidence>
<name>A0A9X4YDG9_9GAMM</name>
<dbReference type="EMBL" id="WMEX01000008">
    <property type="protein sequence ID" value="MYL27832.1"/>
    <property type="molecule type" value="Genomic_DNA"/>
</dbReference>
<dbReference type="PANTHER" id="PTHR45825:SF11">
    <property type="entry name" value="ALPHA AMYLASE DOMAIN-CONTAINING PROTEIN"/>
    <property type="match status" value="1"/>
</dbReference>
<evidence type="ECO:0000259" key="13">
    <source>
        <dbReference type="Pfam" id="PF08323"/>
    </source>
</evidence>
<dbReference type="OrthoDB" id="9808590at2"/>
<reference evidence="14 15" key="1">
    <citation type="submission" date="2019-11" db="EMBL/GenBank/DDBJ databases">
        <title>Genome sequences of 17 halophilic strains isolated from different environments.</title>
        <authorList>
            <person name="Furrow R.E."/>
        </authorList>
    </citation>
    <scope>NUCLEOTIDE SEQUENCE [LARGE SCALE GENOMIC DNA]</scope>
    <source>
        <strain evidence="14 15">22507_15_FS</strain>
    </source>
</reference>
<evidence type="ECO:0000256" key="8">
    <source>
        <dbReference type="ARBA" id="ARBA00022679"/>
    </source>
</evidence>
<comment type="similarity">
    <text evidence="4 11">Belongs to the glycosyltransferase 1 family. Bacterial/plant glycogen synthase subfamily.</text>
</comment>
<comment type="caution">
    <text evidence="14">The sequence shown here is derived from an EMBL/GenBank/DDBJ whole genome shotgun (WGS) entry which is preliminary data.</text>
</comment>
<dbReference type="InterPro" id="IPR013534">
    <property type="entry name" value="Starch_synth_cat_dom"/>
</dbReference>
<dbReference type="Gene3D" id="3.40.50.2000">
    <property type="entry name" value="Glycogen Phosphorylase B"/>
    <property type="match status" value="2"/>
</dbReference>
<dbReference type="RefSeq" id="WP_160899391.1">
    <property type="nucleotide sequence ID" value="NZ_WMEX01000008.1"/>
</dbReference>
<dbReference type="GO" id="GO:0009011">
    <property type="term" value="F:alpha-1,4-glucan glucosyltransferase (ADP-glucose donor) activity"/>
    <property type="evidence" value="ECO:0007669"/>
    <property type="project" value="UniProtKB-UniRule"/>
</dbReference>
<evidence type="ECO:0000256" key="3">
    <source>
        <dbReference type="ARBA" id="ARBA00004964"/>
    </source>
</evidence>
<dbReference type="Proteomes" id="UP000460751">
    <property type="component" value="Unassembled WGS sequence"/>
</dbReference>
<dbReference type="PANTHER" id="PTHR45825">
    <property type="entry name" value="GRANULE-BOUND STARCH SYNTHASE 1, CHLOROPLASTIC/AMYLOPLASTIC"/>
    <property type="match status" value="1"/>
</dbReference>
<gene>
    <name evidence="11 14" type="primary">glgA</name>
    <name evidence="14" type="ORF">GLW01_13640</name>
</gene>
<dbReference type="GO" id="GO:0005829">
    <property type="term" value="C:cytosol"/>
    <property type="evidence" value="ECO:0007669"/>
    <property type="project" value="TreeGrafter"/>
</dbReference>
<comment type="pathway">
    <text evidence="3 11">Glycan biosynthesis; glycogen biosynthesis.</text>
</comment>
<dbReference type="HAMAP" id="MF_00484">
    <property type="entry name" value="Glycogen_synth"/>
    <property type="match status" value="1"/>
</dbReference>
<organism evidence="14 15">
    <name type="scientific">Vreelandella halophila</name>
    <dbReference type="NCBI Taxonomy" id="86177"/>
    <lineage>
        <taxon>Bacteria</taxon>
        <taxon>Pseudomonadati</taxon>
        <taxon>Pseudomonadota</taxon>
        <taxon>Gammaproteobacteria</taxon>
        <taxon>Oceanospirillales</taxon>
        <taxon>Halomonadaceae</taxon>
        <taxon>Vreelandella</taxon>
    </lineage>
</organism>
<dbReference type="GO" id="GO:0005978">
    <property type="term" value="P:glycogen biosynthetic process"/>
    <property type="evidence" value="ECO:0007669"/>
    <property type="project" value="UniProtKB-UniRule"/>
</dbReference>
<dbReference type="NCBIfam" id="TIGR02095">
    <property type="entry name" value="glgA"/>
    <property type="match status" value="1"/>
</dbReference>
<evidence type="ECO:0000259" key="12">
    <source>
        <dbReference type="Pfam" id="PF00534"/>
    </source>
</evidence>
<evidence type="ECO:0000256" key="5">
    <source>
        <dbReference type="ARBA" id="ARBA00012588"/>
    </source>
</evidence>
<dbReference type="Pfam" id="PF08323">
    <property type="entry name" value="Glyco_transf_5"/>
    <property type="match status" value="1"/>
</dbReference>
<accession>A0A9X4YDG9</accession>
<sequence>MESMKILLTAAEMAPLAKVGGLGDVMGALPGALAERGHDVRVLVPSYKRGLADESATLVRLDAGQGRVAEIRGRDLPCPVWLLETPGFLRRRGRPYLTRAGAPWADNAVQFGNLSRVAAMIGDGTLATGWHPDVVHCHDWHTGLTPLFMRLSGAAAASVFTVHNAGYTGCFPPELMARLGLPAHLNDAEALEFYSTISLLKAGVNYADRVTTVSPSYAAEILTPEFGAGMEGVFRARSGVLSGILNGVDYQVWNPATDPVLTHPFDAARVEGKARQRQELIRDLGLAFDHSDKAPIIAWVGRLTEQKGIDLLLEALPDLMRRDLRLVILGAGDAHRESELHELARTHAGRLAVHTAFNEDMAHRLYAAADMLLMPSRFEPCGIAQMIAMRYGTVPLVTNVGGLRDTVTDIDMDAASATGIRIARPDAASVLTAVDQARGYFDQPEVWNQLMTNAMRARFKWSTAAEAYEALYHDALRDRMTGHFPRVA</sequence>
<dbReference type="GO" id="GO:0004373">
    <property type="term" value="F:alpha-1,4-glucan glucosyltransferase (UDP-glucose donor) activity"/>
    <property type="evidence" value="ECO:0007669"/>
    <property type="project" value="InterPro"/>
</dbReference>
<dbReference type="CDD" id="cd03791">
    <property type="entry name" value="GT5_Glycogen_synthase_DULL1-like"/>
    <property type="match status" value="1"/>
</dbReference>
<proteinExistence type="inferred from homology"/>
<comment type="function">
    <text evidence="2 11">Synthesizes alpha-1,4-glucan chains using ADP-glucose.</text>
</comment>
<dbReference type="Pfam" id="PF00534">
    <property type="entry name" value="Glycos_transf_1"/>
    <property type="match status" value="1"/>
</dbReference>
<dbReference type="NCBIfam" id="NF001899">
    <property type="entry name" value="PRK00654.1-2"/>
    <property type="match status" value="1"/>
</dbReference>